<evidence type="ECO:0000256" key="8">
    <source>
        <dbReference type="ARBA" id="ARBA00023136"/>
    </source>
</evidence>
<keyword evidence="8 10" id="KW-0472">Membrane</keyword>
<keyword evidence="2" id="KW-0813">Transport</keyword>
<comment type="caution">
    <text evidence="11">The sequence shown here is derived from an EMBL/GenBank/DDBJ whole genome shotgun (WGS) entry which is preliminary data.</text>
</comment>
<dbReference type="PANTHER" id="PTHR11795:SF371">
    <property type="entry name" value="HIGH-AFFINITY BRANCHED-CHAIN AMINO ACID TRANSPORT SYSTEM PERMEASE PROTEIN LIVH"/>
    <property type="match status" value="1"/>
</dbReference>
<name>A0ABS4JQG7_9FIRM</name>
<protein>
    <submittedName>
        <fullName evidence="11">Branched-chain amino acid transport system permease protein</fullName>
    </submittedName>
</protein>
<comment type="similarity">
    <text evidence="9">Belongs to the binding-protein-dependent transport system permease family. LivHM subfamily.</text>
</comment>
<dbReference type="PANTHER" id="PTHR11795">
    <property type="entry name" value="BRANCHED-CHAIN AMINO ACID TRANSPORT SYSTEM PERMEASE PROTEIN LIVH"/>
    <property type="match status" value="1"/>
</dbReference>
<evidence type="ECO:0000256" key="4">
    <source>
        <dbReference type="ARBA" id="ARBA00022519"/>
    </source>
</evidence>
<feature type="transmembrane region" description="Helical" evidence="10">
    <location>
        <begin position="269"/>
        <end position="288"/>
    </location>
</feature>
<evidence type="ECO:0000256" key="10">
    <source>
        <dbReference type="SAM" id="Phobius"/>
    </source>
</evidence>
<evidence type="ECO:0000256" key="6">
    <source>
        <dbReference type="ARBA" id="ARBA00022970"/>
    </source>
</evidence>
<feature type="transmembrane region" description="Helical" evidence="10">
    <location>
        <begin position="60"/>
        <end position="82"/>
    </location>
</feature>
<organism evidence="11 12">
    <name type="scientific">Symbiobacterium terraclitae</name>
    <dbReference type="NCBI Taxonomy" id="557451"/>
    <lineage>
        <taxon>Bacteria</taxon>
        <taxon>Bacillati</taxon>
        <taxon>Bacillota</taxon>
        <taxon>Clostridia</taxon>
        <taxon>Eubacteriales</taxon>
        <taxon>Symbiobacteriaceae</taxon>
        <taxon>Symbiobacterium</taxon>
    </lineage>
</organism>
<gene>
    <name evidence="11" type="ORF">J2Z79_001169</name>
</gene>
<evidence type="ECO:0000256" key="2">
    <source>
        <dbReference type="ARBA" id="ARBA00022448"/>
    </source>
</evidence>
<dbReference type="InterPro" id="IPR001851">
    <property type="entry name" value="ABC_transp_permease"/>
</dbReference>
<feature type="transmembrane region" description="Helical" evidence="10">
    <location>
        <begin position="184"/>
        <end position="211"/>
    </location>
</feature>
<feature type="transmembrane region" description="Helical" evidence="10">
    <location>
        <begin position="143"/>
        <end position="163"/>
    </location>
</feature>
<dbReference type="Proteomes" id="UP001519289">
    <property type="component" value="Unassembled WGS sequence"/>
</dbReference>
<feature type="transmembrane region" description="Helical" evidence="10">
    <location>
        <begin position="12"/>
        <end position="32"/>
    </location>
</feature>
<evidence type="ECO:0000256" key="7">
    <source>
        <dbReference type="ARBA" id="ARBA00022989"/>
    </source>
</evidence>
<dbReference type="InterPro" id="IPR052157">
    <property type="entry name" value="BCAA_transport_permease"/>
</dbReference>
<keyword evidence="6" id="KW-0029">Amino-acid transport</keyword>
<dbReference type="RefSeq" id="WP_209465924.1">
    <property type="nucleotide sequence ID" value="NZ_JAGGLG010000007.1"/>
</dbReference>
<evidence type="ECO:0000313" key="11">
    <source>
        <dbReference type="EMBL" id="MBP2017784.1"/>
    </source>
</evidence>
<evidence type="ECO:0000256" key="9">
    <source>
        <dbReference type="ARBA" id="ARBA00037998"/>
    </source>
</evidence>
<reference evidence="11 12" key="1">
    <citation type="submission" date="2021-03" db="EMBL/GenBank/DDBJ databases">
        <title>Genomic Encyclopedia of Type Strains, Phase IV (KMG-IV): sequencing the most valuable type-strain genomes for metagenomic binning, comparative biology and taxonomic classification.</title>
        <authorList>
            <person name="Goeker M."/>
        </authorList>
    </citation>
    <scope>NUCLEOTIDE SEQUENCE [LARGE SCALE GENOMIC DNA]</scope>
    <source>
        <strain evidence="11 12">DSM 27138</strain>
    </source>
</reference>
<evidence type="ECO:0000256" key="3">
    <source>
        <dbReference type="ARBA" id="ARBA00022475"/>
    </source>
</evidence>
<sequence>MGQLLEQVVNGLQLGFVYALIAVGYTMVYGIIKLINFAHGDVIMVGAFVTFFGLVRGIPWPVAILVGMVTCALLGVVIERLAYRPLREKGAPRIAALITAIGVSLFIENFSSLRIAFGPDYRQFPAMIPRAQWNLFGVKVSSVQVLIIVSTLILVAILQLVVYRTKIGKAMRAVSMDMDAARLMGINVNQVIAFTFAIGSALAAAAGALLAAAYPQIWPYMGIMPGLKAFTAAVLGGIGSIPGALLGAVLMGQAEVLTAAYITTDFKDAVAFALLILVLLVRPAGLLGKAGPEKV</sequence>
<dbReference type="Pfam" id="PF02653">
    <property type="entry name" value="BPD_transp_2"/>
    <property type="match status" value="1"/>
</dbReference>
<accession>A0ABS4JQG7</accession>
<keyword evidence="7 10" id="KW-1133">Transmembrane helix</keyword>
<keyword evidence="3" id="KW-1003">Cell membrane</keyword>
<dbReference type="EMBL" id="JAGGLG010000007">
    <property type="protein sequence ID" value="MBP2017784.1"/>
    <property type="molecule type" value="Genomic_DNA"/>
</dbReference>
<keyword evidence="12" id="KW-1185">Reference proteome</keyword>
<comment type="subcellular location">
    <subcellularLocation>
        <location evidence="1">Cell membrane</location>
        <topology evidence="1">Multi-pass membrane protein</topology>
    </subcellularLocation>
</comment>
<keyword evidence="4" id="KW-0997">Cell inner membrane</keyword>
<evidence type="ECO:0000256" key="1">
    <source>
        <dbReference type="ARBA" id="ARBA00004651"/>
    </source>
</evidence>
<feature type="transmembrane region" description="Helical" evidence="10">
    <location>
        <begin position="37"/>
        <end position="54"/>
    </location>
</feature>
<evidence type="ECO:0000256" key="5">
    <source>
        <dbReference type="ARBA" id="ARBA00022692"/>
    </source>
</evidence>
<keyword evidence="5 10" id="KW-0812">Transmembrane</keyword>
<feature type="transmembrane region" description="Helical" evidence="10">
    <location>
        <begin position="94"/>
        <end position="117"/>
    </location>
</feature>
<evidence type="ECO:0000313" key="12">
    <source>
        <dbReference type="Proteomes" id="UP001519289"/>
    </source>
</evidence>
<dbReference type="CDD" id="cd06582">
    <property type="entry name" value="TM_PBP1_LivH_like"/>
    <property type="match status" value="1"/>
</dbReference>
<proteinExistence type="inferred from homology"/>